<keyword evidence="2" id="KW-1185">Reference proteome</keyword>
<reference evidence="1" key="1">
    <citation type="submission" date="2023-03" db="EMBL/GenBank/DDBJ databases">
        <title>Massive genome expansion in bonnet fungi (Mycena s.s.) driven by repeated elements and novel gene families across ecological guilds.</title>
        <authorList>
            <consortium name="Lawrence Berkeley National Laboratory"/>
            <person name="Harder C.B."/>
            <person name="Miyauchi S."/>
            <person name="Viragh M."/>
            <person name="Kuo A."/>
            <person name="Thoen E."/>
            <person name="Andreopoulos B."/>
            <person name="Lu D."/>
            <person name="Skrede I."/>
            <person name="Drula E."/>
            <person name="Henrissat B."/>
            <person name="Morin E."/>
            <person name="Kohler A."/>
            <person name="Barry K."/>
            <person name="LaButti K."/>
            <person name="Morin E."/>
            <person name="Salamov A."/>
            <person name="Lipzen A."/>
            <person name="Mereny Z."/>
            <person name="Hegedus B."/>
            <person name="Baldrian P."/>
            <person name="Stursova M."/>
            <person name="Weitz H."/>
            <person name="Taylor A."/>
            <person name="Grigoriev I.V."/>
            <person name="Nagy L.G."/>
            <person name="Martin F."/>
            <person name="Kauserud H."/>
        </authorList>
    </citation>
    <scope>NUCLEOTIDE SEQUENCE</scope>
    <source>
        <strain evidence="1">9144</strain>
    </source>
</reference>
<dbReference type="SUPFAM" id="SSF52047">
    <property type="entry name" value="RNI-like"/>
    <property type="match status" value="1"/>
</dbReference>
<dbReference type="Gene3D" id="3.80.10.10">
    <property type="entry name" value="Ribonuclease Inhibitor"/>
    <property type="match status" value="1"/>
</dbReference>
<protein>
    <recommendedName>
        <fullName evidence="3">F-box domain-containing protein</fullName>
    </recommendedName>
</protein>
<dbReference type="EMBL" id="JARJCW010000035">
    <property type="protein sequence ID" value="KAJ7207999.1"/>
    <property type="molecule type" value="Genomic_DNA"/>
</dbReference>
<proteinExistence type="predicted"/>
<dbReference type="Proteomes" id="UP001219525">
    <property type="component" value="Unassembled WGS sequence"/>
</dbReference>
<name>A0AAD6YA62_9AGAR</name>
<comment type="caution">
    <text evidence="1">The sequence shown here is derived from an EMBL/GenBank/DDBJ whole genome shotgun (WGS) entry which is preliminary data.</text>
</comment>
<evidence type="ECO:0000313" key="1">
    <source>
        <dbReference type="EMBL" id="KAJ7207999.1"/>
    </source>
</evidence>
<organism evidence="1 2">
    <name type="scientific">Mycena pura</name>
    <dbReference type="NCBI Taxonomy" id="153505"/>
    <lineage>
        <taxon>Eukaryota</taxon>
        <taxon>Fungi</taxon>
        <taxon>Dikarya</taxon>
        <taxon>Basidiomycota</taxon>
        <taxon>Agaricomycotina</taxon>
        <taxon>Agaricomycetes</taxon>
        <taxon>Agaricomycetidae</taxon>
        <taxon>Agaricales</taxon>
        <taxon>Marasmiineae</taxon>
        <taxon>Mycenaceae</taxon>
        <taxon>Mycena</taxon>
    </lineage>
</organism>
<accession>A0AAD6YA62</accession>
<dbReference type="AlphaFoldDB" id="A0AAD6YA62"/>
<sequence>MLDTLPPEILARVLEIAVQTWGVAFLPPVCLVSSTCNDVVVSTPSLWGVIVVNKRCSFSLLNRQLAKAKATDLRISLHKRTNNKHARAARRLMSDLVALSNNWVQAEISINLLSMTKWAELGRLQVLDVRFHDHDSGGSADDFFGSEHPARAPSLHSLTAWNLPEEWVTRFLSPRISYFQYGGFEKQIPHSTVIRYLSLTPNVHTLHLLNMQFPRLSESQAITLPNLHNLELDRIHNITTLLVNTCAPALRVLSIRDCKGRLRSFFSDWSQPKWLPQHLQSLELSHCVSSGDIPFLISWLARLPSLLRLIITQYAEFDSAEKELLRALASPNGAGPPGVVRGWLCPSLTHLCLDASLRMEDILPIARARGGAVPRAPGLSATLRSMQAPLCASGTAEEVVEFRSCFVQPEDLRCLCLSCSFNITCAYCATVSVIHKY</sequence>
<evidence type="ECO:0008006" key="3">
    <source>
        <dbReference type="Google" id="ProtNLM"/>
    </source>
</evidence>
<gene>
    <name evidence="1" type="ORF">GGX14DRAFT_521824</name>
</gene>
<evidence type="ECO:0000313" key="2">
    <source>
        <dbReference type="Proteomes" id="UP001219525"/>
    </source>
</evidence>
<dbReference type="InterPro" id="IPR032675">
    <property type="entry name" value="LRR_dom_sf"/>
</dbReference>